<proteinExistence type="predicted"/>
<dbReference type="InterPro" id="IPR017853">
    <property type="entry name" value="GH"/>
</dbReference>
<evidence type="ECO:0008006" key="4">
    <source>
        <dbReference type="Google" id="ProtNLM"/>
    </source>
</evidence>
<name>A0ABP8Z877_9ACTN</name>
<evidence type="ECO:0000313" key="3">
    <source>
        <dbReference type="Proteomes" id="UP001499882"/>
    </source>
</evidence>
<gene>
    <name evidence="2" type="ORF">GCM10023350_38170</name>
</gene>
<dbReference type="Proteomes" id="UP001499882">
    <property type="component" value="Unassembled WGS sequence"/>
</dbReference>
<organism evidence="2 3">
    <name type="scientific">Nocardioides endophyticus</name>
    <dbReference type="NCBI Taxonomy" id="1353775"/>
    <lineage>
        <taxon>Bacteria</taxon>
        <taxon>Bacillati</taxon>
        <taxon>Actinomycetota</taxon>
        <taxon>Actinomycetes</taxon>
        <taxon>Propionibacteriales</taxon>
        <taxon>Nocardioidaceae</taxon>
        <taxon>Nocardioides</taxon>
    </lineage>
</organism>
<comment type="caution">
    <text evidence="2">The sequence shown here is derived from an EMBL/GenBank/DDBJ whole genome shotgun (WGS) entry which is preliminary data.</text>
</comment>
<dbReference type="SUPFAM" id="SSF51445">
    <property type="entry name" value="(Trans)glycosidases"/>
    <property type="match status" value="1"/>
</dbReference>
<feature type="region of interest" description="Disordered" evidence="1">
    <location>
        <begin position="146"/>
        <end position="239"/>
    </location>
</feature>
<evidence type="ECO:0000313" key="2">
    <source>
        <dbReference type="EMBL" id="GAA4749424.1"/>
    </source>
</evidence>
<reference evidence="3" key="1">
    <citation type="journal article" date="2019" name="Int. J. Syst. Evol. Microbiol.">
        <title>The Global Catalogue of Microorganisms (GCM) 10K type strain sequencing project: providing services to taxonomists for standard genome sequencing and annotation.</title>
        <authorList>
            <consortium name="The Broad Institute Genomics Platform"/>
            <consortium name="The Broad Institute Genome Sequencing Center for Infectious Disease"/>
            <person name="Wu L."/>
            <person name="Ma J."/>
        </authorList>
    </citation>
    <scope>NUCLEOTIDE SEQUENCE [LARGE SCALE GENOMIC DNA]</scope>
    <source>
        <strain evidence="3">JCM 18532</strain>
    </source>
</reference>
<keyword evidence="3" id="KW-1185">Reference proteome</keyword>
<feature type="region of interest" description="Disordered" evidence="1">
    <location>
        <begin position="107"/>
        <end position="128"/>
    </location>
</feature>
<evidence type="ECO:0000256" key="1">
    <source>
        <dbReference type="SAM" id="MobiDB-lite"/>
    </source>
</evidence>
<dbReference type="EMBL" id="BAABKN010000023">
    <property type="protein sequence ID" value="GAA4749424.1"/>
    <property type="molecule type" value="Genomic_DNA"/>
</dbReference>
<sequence>MKRAWDHFYAGTRGIQTHLVRTWARLAGDVARNPAVAGYDLLNEPGLGSNSGAETAALGRFYGRKDRNIVFAPHIYAEGISPNTIEGGFVSEAATAERLGVVELEAGVRRPPCHPPPGRAARPDLAQPDPLQLPVRQACVGSRAGVRRGALPPAGPRRSRQDQAAGVRRARRNLRPRGEARPRGRPVLAAGLRAEGLECQEGPGPGDRRAPASAPARQRHPPRVRPGSVPAPRGVTGRN</sequence>
<protein>
    <recommendedName>
        <fullName evidence="4">Glycoside hydrolase family 5 domain-containing protein</fullName>
    </recommendedName>
</protein>
<dbReference type="Gene3D" id="3.20.20.80">
    <property type="entry name" value="Glycosidases"/>
    <property type="match status" value="1"/>
</dbReference>
<accession>A0ABP8Z877</accession>